<gene>
    <name evidence="2" type="ORF">DFR47_12012</name>
</gene>
<feature type="transmembrane region" description="Helical" evidence="1">
    <location>
        <begin position="78"/>
        <end position="94"/>
    </location>
</feature>
<reference evidence="2 3" key="1">
    <citation type="submission" date="2018-06" db="EMBL/GenBank/DDBJ databases">
        <title>Genomic Encyclopedia of Type Strains, Phase IV (KMG-IV): sequencing the most valuable type-strain genomes for metagenomic binning, comparative biology and taxonomic classification.</title>
        <authorList>
            <person name="Goeker M."/>
        </authorList>
    </citation>
    <scope>NUCLEOTIDE SEQUENCE [LARGE SCALE GENOMIC DNA]</scope>
    <source>
        <strain evidence="2 3">DSM 25619</strain>
    </source>
</reference>
<evidence type="ECO:0000313" key="3">
    <source>
        <dbReference type="Proteomes" id="UP000252893"/>
    </source>
</evidence>
<dbReference type="EMBL" id="QNRH01000020">
    <property type="protein sequence ID" value="RBO88231.1"/>
    <property type="molecule type" value="Genomic_DNA"/>
</dbReference>
<feature type="transmembrane region" description="Helical" evidence="1">
    <location>
        <begin position="162"/>
        <end position="181"/>
    </location>
</feature>
<keyword evidence="1" id="KW-0472">Membrane</keyword>
<keyword evidence="1" id="KW-1133">Transmembrane helix</keyword>
<dbReference type="AlphaFoldDB" id="A0A366DDV9"/>
<feature type="transmembrane region" description="Helical" evidence="1">
    <location>
        <begin position="46"/>
        <end position="66"/>
    </location>
</feature>
<name>A0A366DDV9_9HYPH</name>
<accession>A0A366DDV9</accession>
<evidence type="ECO:0000256" key="1">
    <source>
        <dbReference type="SAM" id="Phobius"/>
    </source>
</evidence>
<dbReference type="Proteomes" id="UP000252893">
    <property type="component" value="Unassembled WGS sequence"/>
</dbReference>
<proteinExistence type="predicted"/>
<organism evidence="2 3">
    <name type="scientific">Pseudochrobactrum asaccharolyticum</name>
    <dbReference type="NCBI Taxonomy" id="354351"/>
    <lineage>
        <taxon>Bacteria</taxon>
        <taxon>Pseudomonadati</taxon>
        <taxon>Pseudomonadota</taxon>
        <taxon>Alphaproteobacteria</taxon>
        <taxon>Hyphomicrobiales</taxon>
        <taxon>Brucellaceae</taxon>
        <taxon>Pseudochrobactrum</taxon>
    </lineage>
</organism>
<feature type="transmembrane region" description="Helical" evidence="1">
    <location>
        <begin position="131"/>
        <end position="150"/>
    </location>
</feature>
<feature type="transmembrane region" description="Helical" evidence="1">
    <location>
        <begin position="100"/>
        <end position="119"/>
    </location>
</feature>
<keyword evidence="3" id="KW-1185">Reference proteome</keyword>
<protein>
    <submittedName>
        <fullName evidence="2">Uncharacterized membrane protein HdeD (DUF308 family)</fullName>
    </submittedName>
</protein>
<sequence>MIRILFLFLGREIILRHWKTLFTIGVCWLLLGLAIFIDALDGDTYLHPYTFAYFLLPEAAISLLAAAGSEGTAKQMRIVQGIALLAVSALIFTSTPATNFLLALVFGLCFLIDGTMRIASAWVVRFPRWKIGIAGGVFELILAIATLQPWPTWYEGTVGANVGAVLILSSLGIIHVAWRIHSLEAGAPLSRLFGRSSLLSAITTHHHHPQVITKRGELIVHVWTPTGTAMTPLRQRAISRYIAAVDANGVISTGHAALELQPDLYISHYPAVEIDRSPNEFSRTLRATADNNIEGRYLTDYKSEAEGWCESTVQVIIKNIDENKLRAFWNTYKADNTYNLTNRNCSSVVADALDAALEGVYRHKRWPVFSALRAIVYPELWAASLIRKRAESMAWTPGLVLDYARALSAIVDPQPGIWVPKEFQKRRTE</sequence>
<evidence type="ECO:0000313" key="2">
    <source>
        <dbReference type="EMBL" id="RBO88231.1"/>
    </source>
</evidence>
<comment type="caution">
    <text evidence="2">The sequence shown here is derived from an EMBL/GenBank/DDBJ whole genome shotgun (WGS) entry which is preliminary data.</text>
</comment>
<keyword evidence="1" id="KW-0812">Transmembrane</keyword>
<feature type="transmembrane region" description="Helical" evidence="1">
    <location>
        <begin position="21"/>
        <end position="40"/>
    </location>
</feature>